<gene>
    <name evidence="1" type="ORF">EL26_13160</name>
</gene>
<reference evidence="1 2" key="1">
    <citation type="journal article" date="2013" name="Int. J. Syst. Evol. Microbiol.">
        <title>Tumebacillus flagellatus sp. nov., an alpha-amylase/pullulanase-producing bacterium isolated from cassava wastewater.</title>
        <authorList>
            <person name="Wang Q."/>
            <person name="Xie N."/>
            <person name="Qin Y."/>
            <person name="Shen N."/>
            <person name="Zhu J."/>
            <person name="Mi H."/>
            <person name="Huang R."/>
        </authorList>
    </citation>
    <scope>NUCLEOTIDE SEQUENCE [LARGE SCALE GENOMIC DNA]</scope>
    <source>
        <strain evidence="1 2">GST4</strain>
    </source>
</reference>
<evidence type="ECO:0000313" key="2">
    <source>
        <dbReference type="Proteomes" id="UP000027931"/>
    </source>
</evidence>
<proteinExistence type="predicted"/>
<name>A0A074LL37_9BACL</name>
<dbReference type="EMBL" id="JMIR01000017">
    <property type="protein sequence ID" value="KEO82851.1"/>
    <property type="molecule type" value="Genomic_DNA"/>
</dbReference>
<comment type="caution">
    <text evidence="1">The sequence shown here is derived from an EMBL/GenBank/DDBJ whole genome shotgun (WGS) entry which is preliminary data.</text>
</comment>
<keyword evidence="2" id="KW-1185">Reference proteome</keyword>
<evidence type="ECO:0000313" key="1">
    <source>
        <dbReference type="EMBL" id="KEO82851.1"/>
    </source>
</evidence>
<accession>A0A074LL37</accession>
<dbReference type="AlphaFoldDB" id="A0A074LL37"/>
<protein>
    <submittedName>
        <fullName evidence="1">Uncharacterized protein</fullName>
    </submittedName>
</protein>
<dbReference type="RefSeq" id="WP_038089166.1">
    <property type="nucleotide sequence ID" value="NZ_JMIR01000017.1"/>
</dbReference>
<organism evidence="1 2">
    <name type="scientific">Tumebacillus flagellatus</name>
    <dbReference type="NCBI Taxonomy" id="1157490"/>
    <lineage>
        <taxon>Bacteria</taxon>
        <taxon>Bacillati</taxon>
        <taxon>Bacillota</taxon>
        <taxon>Bacilli</taxon>
        <taxon>Bacillales</taxon>
        <taxon>Alicyclobacillaceae</taxon>
        <taxon>Tumebacillus</taxon>
    </lineage>
</organism>
<dbReference type="Proteomes" id="UP000027931">
    <property type="component" value="Unassembled WGS sequence"/>
</dbReference>
<sequence>MNDFESLSPVALKELFQQRVQLGSDQKNDIEHALWRYYSTTLLTETIPLSTELFEEILDLYLPDQNLVLESVWVQLIKQNRLAPEQVERIRSASDSREIRKQLLIHRLKEKADQQKVFSREDVRELLQIRAYSLLQSALEQGLAEDGARQEFRKPLDGERDKKHLMSLYLLAHQSKNSG</sequence>